<proteinExistence type="predicted"/>
<protein>
    <submittedName>
        <fullName evidence="2">DUF1990 family protein</fullName>
    </submittedName>
</protein>
<dbReference type="RefSeq" id="WP_320183461.1">
    <property type="nucleotide sequence ID" value="NZ_CP138332.1"/>
</dbReference>
<sequence length="230" mass="26872">MIFYALYFFIFVITGDDTIQIIAHEPRASTNEEIVVMKIYFRDQKSRFEEHLDCLKQHGITTYNQSSLIERTSTIEIFTKKTLTALSSNFLFNYDIFPVDIMTSLCQWKSEQRSMRVGDTIVQQVYLPPYRSFSQKMIMGVRVNNIINESNRLGFSYETLEGHVERGLSTFTIEESQDGRIFFKVHTFSKPQHVLAKLVNPIFSTPYQAFCTRQALKNMKKQLEGHQYAL</sequence>
<comment type="caution">
    <text evidence="2">The sequence shown here is derived from an EMBL/GenBank/DDBJ whole genome shotgun (WGS) entry which is preliminary data.</text>
</comment>
<evidence type="ECO:0000313" key="2">
    <source>
        <dbReference type="EMBL" id="MFD2969977.1"/>
    </source>
</evidence>
<dbReference type="PANTHER" id="PTHR34202">
    <property type="entry name" value="UPF0548 PROTEIN"/>
    <property type="match status" value="1"/>
</dbReference>
<dbReference type="InterPro" id="IPR018960">
    <property type="entry name" value="DUF1990"/>
</dbReference>
<dbReference type="Pfam" id="PF09348">
    <property type="entry name" value="DUF1990"/>
    <property type="match status" value="1"/>
</dbReference>
<evidence type="ECO:0000313" key="3">
    <source>
        <dbReference type="Proteomes" id="UP001597525"/>
    </source>
</evidence>
<keyword evidence="3" id="KW-1185">Reference proteome</keyword>
<organism evidence="2 3">
    <name type="scientific">Sphingobacterium bambusae</name>
    <dbReference type="NCBI Taxonomy" id="662858"/>
    <lineage>
        <taxon>Bacteria</taxon>
        <taxon>Pseudomonadati</taxon>
        <taxon>Bacteroidota</taxon>
        <taxon>Sphingobacteriia</taxon>
        <taxon>Sphingobacteriales</taxon>
        <taxon>Sphingobacteriaceae</taxon>
        <taxon>Sphingobacterium</taxon>
    </lineage>
</organism>
<name>A0ABW6BMC2_9SPHI</name>
<dbReference type="Proteomes" id="UP001597525">
    <property type="component" value="Unassembled WGS sequence"/>
</dbReference>
<gene>
    <name evidence="2" type="ORF">ACFS7Y_21485</name>
</gene>
<evidence type="ECO:0000259" key="1">
    <source>
        <dbReference type="Pfam" id="PF09348"/>
    </source>
</evidence>
<dbReference type="EMBL" id="JBHUPB010000015">
    <property type="protein sequence ID" value="MFD2969977.1"/>
    <property type="molecule type" value="Genomic_DNA"/>
</dbReference>
<reference evidence="3" key="1">
    <citation type="journal article" date="2019" name="Int. J. Syst. Evol. Microbiol.">
        <title>The Global Catalogue of Microorganisms (GCM) 10K type strain sequencing project: providing services to taxonomists for standard genome sequencing and annotation.</title>
        <authorList>
            <consortium name="The Broad Institute Genomics Platform"/>
            <consortium name="The Broad Institute Genome Sequencing Center for Infectious Disease"/>
            <person name="Wu L."/>
            <person name="Ma J."/>
        </authorList>
    </citation>
    <scope>NUCLEOTIDE SEQUENCE [LARGE SCALE GENOMIC DNA]</scope>
    <source>
        <strain evidence="3">KCTC 22814</strain>
    </source>
</reference>
<accession>A0ABW6BMC2</accession>
<feature type="domain" description="DUF1990" evidence="1">
    <location>
        <begin position="113"/>
        <end position="215"/>
    </location>
</feature>
<dbReference type="PANTHER" id="PTHR34202:SF1">
    <property type="entry name" value="UPF0548 PROTEIN"/>
    <property type="match status" value="1"/>
</dbReference>